<keyword evidence="5" id="KW-1185">Reference proteome</keyword>
<dbReference type="PROSITE" id="PS51186">
    <property type="entry name" value="GNAT"/>
    <property type="match status" value="1"/>
</dbReference>
<keyword evidence="2" id="KW-0012">Acyltransferase</keyword>
<feature type="domain" description="N-acetyltransferase" evidence="3">
    <location>
        <begin position="266"/>
        <end position="431"/>
    </location>
</feature>
<proteinExistence type="predicted"/>
<comment type="caution">
    <text evidence="4">The sequence shown here is derived from an EMBL/GenBank/DDBJ whole genome shotgun (WGS) entry which is preliminary data.</text>
</comment>
<dbReference type="InterPro" id="IPR000182">
    <property type="entry name" value="GNAT_dom"/>
</dbReference>
<keyword evidence="1" id="KW-0808">Transferase</keyword>
<evidence type="ECO:0000313" key="5">
    <source>
        <dbReference type="Proteomes" id="UP001499947"/>
    </source>
</evidence>
<dbReference type="EMBL" id="BAAALR010000050">
    <property type="protein sequence ID" value="GAA1697947.1"/>
    <property type="molecule type" value="Genomic_DNA"/>
</dbReference>
<dbReference type="Gene3D" id="3.40.630.30">
    <property type="match status" value="1"/>
</dbReference>
<dbReference type="InterPro" id="IPR038461">
    <property type="entry name" value="Schlafen_AlbA_2_dom_sf"/>
</dbReference>
<dbReference type="Pfam" id="PF00583">
    <property type="entry name" value="Acetyltransf_1"/>
    <property type="match status" value="1"/>
</dbReference>
<reference evidence="4 5" key="1">
    <citation type="journal article" date="2019" name="Int. J. Syst. Evol. Microbiol.">
        <title>The Global Catalogue of Microorganisms (GCM) 10K type strain sequencing project: providing services to taxonomists for standard genome sequencing and annotation.</title>
        <authorList>
            <consortium name="The Broad Institute Genomics Platform"/>
            <consortium name="The Broad Institute Genome Sequencing Center for Infectious Disease"/>
            <person name="Wu L."/>
            <person name="Ma J."/>
        </authorList>
    </citation>
    <scope>NUCLEOTIDE SEQUENCE [LARGE SCALE GENOMIC DNA]</scope>
    <source>
        <strain evidence="4 5">JCM 13244</strain>
    </source>
</reference>
<dbReference type="InterPro" id="IPR050832">
    <property type="entry name" value="Bact_Acetyltransf"/>
</dbReference>
<protein>
    <recommendedName>
        <fullName evidence="3">N-acetyltransferase domain-containing protein</fullName>
    </recommendedName>
</protein>
<gene>
    <name evidence="4" type="ORF">GCM10009680_42670</name>
</gene>
<accession>A0ABN2I434</accession>
<dbReference type="SUPFAM" id="SSF55729">
    <property type="entry name" value="Acyl-CoA N-acyltransferases (Nat)"/>
    <property type="match status" value="1"/>
</dbReference>
<sequence>MTSIYLSSDNPRWIPKTEADLQAAVDGGLFEESHHLDLKKAPNSKGDNKELARDLSSFAVDGGTLIIGVQENKESLTFELAPQPLNGLPEKIEQVARTIPDPPLAILTEEISAAADDGTGYLIVHIPASPVAPHMVDNRYFGRGDKTKYQMGDAEVVSLHARRRNTEADTLALLRKEMDEDPLRDVGAQSHLFLVARPTAGRRDMCLSITGAQDWNMRLHTLVRRVHENRFWHSFRAAATLRSCCGYSAVIPGRSWWRVSCGAEMLTVRAMTEADVPAVSAIRVTGWQTAYAGIVPQPYLDEMTVEVDVQQRRRHFERSNEGTTNLVAVDALGRVVGWACLGRFRGNSTSTAMGELYALYVQPSLIGSGIGRMLLDAVHAHAQADGFSLMLLWVLTDNTRARHFYERAGYIADGAVQAYDYDGVSVPKFVTGAPCRKRTE</sequence>
<dbReference type="Pfam" id="PF04326">
    <property type="entry name" value="SLFN_AlbA_2"/>
    <property type="match status" value="1"/>
</dbReference>
<dbReference type="PANTHER" id="PTHR43877">
    <property type="entry name" value="AMINOALKYLPHOSPHONATE N-ACETYLTRANSFERASE-RELATED-RELATED"/>
    <property type="match status" value="1"/>
</dbReference>
<dbReference type="Proteomes" id="UP001499947">
    <property type="component" value="Unassembled WGS sequence"/>
</dbReference>
<name>A0ABN2I434_9ACTN</name>
<evidence type="ECO:0000256" key="1">
    <source>
        <dbReference type="ARBA" id="ARBA00022679"/>
    </source>
</evidence>
<dbReference type="InterPro" id="IPR007421">
    <property type="entry name" value="Schlafen_AlbA_2_dom"/>
</dbReference>
<organism evidence="4 5">
    <name type="scientific">Streptomyces yatensis</name>
    <dbReference type="NCBI Taxonomy" id="155177"/>
    <lineage>
        <taxon>Bacteria</taxon>
        <taxon>Bacillati</taxon>
        <taxon>Actinomycetota</taxon>
        <taxon>Actinomycetes</taxon>
        <taxon>Kitasatosporales</taxon>
        <taxon>Streptomycetaceae</taxon>
        <taxon>Streptomyces</taxon>
        <taxon>Streptomyces violaceusniger group</taxon>
    </lineage>
</organism>
<dbReference type="CDD" id="cd04301">
    <property type="entry name" value="NAT_SF"/>
    <property type="match status" value="1"/>
</dbReference>
<dbReference type="RefSeq" id="WP_246586274.1">
    <property type="nucleotide sequence ID" value="NZ_BAAALR010000050.1"/>
</dbReference>
<evidence type="ECO:0000259" key="3">
    <source>
        <dbReference type="PROSITE" id="PS51186"/>
    </source>
</evidence>
<evidence type="ECO:0000313" key="4">
    <source>
        <dbReference type="EMBL" id="GAA1697947.1"/>
    </source>
</evidence>
<dbReference type="Gene3D" id="3.30.950.30">
    <property type="entry name" value="Schlafen, AAA domain"/>
    <property type="match status" value="1"/>
</dbReference>
<dbReference type="InterPro" id="IPR016181">
    <property type="entry name" value="Acyl_CoA_acyltransferase"/>
</dbReference>
<evidence type="ECO:0000256" key="2">
    <source>
        <dbReference type="ARBA" id="ARBA00023315"/>
    </source>
</evidence>